<accession>A0A3B5ALG5</accession>
<organism evidence="1">
    <name type="scientific">Stegastes partitus</name>
    <name type="common">bicolor damselfish</name>
    <dbReference type="NCBI Taxonomy" id="144197"/>
    <lineage>
        <taxon>Eukaryota</taxon>
        <taxon>Metazoa</taxon>
        <taxon>Chordata</taxon>
        <taxon>Craniata</taxon>
        <taxon>Vertebrata</taxon>
        <taxon>Euteleostomi</taxon>
        <taxon>Actinopterygii</taxon>
        <taxon>Neopterygii</taxon>
        <taxon>Teleostei</taxon>
        <taxon>Neoteleostei</taxon>
        <taxon>Acanthomorphata</taxon>
        <taxon>Ovalentaria</taxon>
        <taxon>Pomacentridae</taxon>
        <taxon>Stegastes</taxon>
    </lineage>
</organism>
<protein>
    <submittedName>
        <fullName evidence="1">Uncharacterized protein</fullName>
    </submittedName>
</protein>
<reference evidence="1" key="1">
    <citation type="submission" date="2023-09" db="UniProtKB">
        <authorList>
            <consortium name="Ensembl"/>
        </authorList>
    </citation>
    <scope>IDENTIFICATION</scope>
</reference>
<name>A0A3B5ALG5_9TELE</name>
<dbReference type="Ensembl" id="ENSSPAT00000018894.1">
    <property type="protein sequence ID" value="ENSSPAP00000018614.1"/>
    <property type="gene ID" value="ENSSPAG00000014050.1"/>
</dbReference>
<dbReference type="AlphaFoldDB" id="A0A3B5ALG5"/>
<evidence type="ECO:0000313" key="1">
    <source>
        <dbReference type="Ensembl" id="ENSSPAP00000018614.1"/>
    </source>
</evidence>
<proteinExistence type="predicted"/>
<sequence length="129" mass="14806">MSPHWQGRSLSWCGRWKLVSADPNGHFIVIDFCANMPFRLINIYAPNDLFTIIVGDFNICLTLYDVCANCVFRADVSKDFLLRTMEYLVGQDFAGSITTLLFKKGDKYNLENYRCVVYTPAVHQARHCV</sequence>